<feature type="domain" description="General stress protein 17M-like" evidence="1">
    <location>
        <begin position="5"/>
        <end position="103"/>
    </location>
</feature>
<evidence type="ECO:0000313" key="2">
    <source>
        <dbReference type="EMBL" id="MCK6257267.1"/>
    </source>
</evidence>
<proteinExistence type="predicted"/>
<protein>
    <submittedName>
        <fullName evidence="2">General stress protein</fullName>
    </submittedName>
</protein>
<comment type="caution">
    <text evidence="2">The sequence shown here is derived from an EMBL/GenBank/DDBJ whole genome shotgun (WGS) entry which is preliminary data.</text>
</comment>
<dbReference type="AlphaFoldDB" id="A0A9X1XAH7"/>
<evidence type="ECO:0000259" key="1">
    <source>
        <dbReference type="Pfam" id="PF11181"/>
    </source>
</evidence>
<gene>
    <name evidence="2" type="ORF">LCY76_11735</name>
</gene>
<name>A0A9X1XAH7_9BACL</name>
<reference evidence="2" key="1">
    <citation type="submission" date="2021-09" db="EMBL/GenBank/DDBJ databases">
        <title>Genome analysis of Fictibacillus sp. KIGAM418 isolated from marine sediment.</title>
        <authorList>
            <person name="Seo M.-J."/>
            <person name="Cho E.-S."/>
            <person name="Hwang C.Y."/>
        </authorList>
    </citation>
    <scope>NUCLEOTIDE SEQUENCE</scope>
    <source>
        <strain evidence="2">KIGAM418</strain>
    </source>
</reference>
<dbReference type="Proteomes" id="UP001139011">
    <property type="component" value="Unassembled WGS sequence"/>
</dbReference>
<dbReference type="Pfam" id="PF11181">
    <property type="entry name" value="YflT"/>
    <property type="match status" value="1"/>
</dbReference>
<dbReference type="InterPro" id="IPR025889">
    <property type="entry name" value="GSP17M-like_dom"/>
</dbReference>
<evidence type="ECO:0000313" key="3">
    <source>
        <dbReference type="Proteomes" id="UP001139011"/>
    </source>
</evidence>
<dbReference type="EMBL" id="JAIWJX010000002">
    <property type="protein sequence ID" value="MCK6257267.1"/>
    <property type="molecule type" value="Genomic_DNA"/>
</dbReference>
<keyword evidence="3" id="KW-1185">Reference proteome</keyword>
<sequence length="137" mass="15309">MGKNVLGVFNYDEEAVIAVQQLKSEGYHIDEISFVINHDGFKDTLETRTGAAVDIINQEETIFQKIKNIFSHDPYTNNFEEKLAGLGLPENKAIIYASELEAGKILMLVGSDYQFDAKGEKTLAESETFGHDKTPHL</sequence>
<accession>A0A9X1XAH7</accession>
<organism evidence="2 3">
    <name type="scientific">Fictibacillus marinisediminis</name>
    <dbReference type="NCBI Taxonomy" id="2878389"/>
    <lineage>
        <taxon>Bacteria</taxon>
        <taxon>Bacillati</taxon>
        <taxon>Bacillota</taxon>
        <taxon>Bacilli</taxon>
        <taxon>Bacillales</taxon>
        <taxon>Fictibacillaceae</taxon>
        <taxon>Fictibacillus</taxon>
    </lineage>
</organism>
<dbReference type="RefSeq" id="WP_248252784.1">
    <property type="nucleotide sequence ID" value="NZ_JAIWJX010000002.1"/>
</dbReference>